<organism evidence="2 3">
    <name type="scientific">Setaria viridis</name>
    <name type="common">Green bristlegrass</name>
    <name type="synonym">Setaria italica subsp. viridis</name>
    <dbReference type="NCBI Taxonomy" id="4556"/>
    <lineage>
        <taxon>Eukaryota</taxon>
        <taxon>Viridiplantae</taxon>
        <taxon>Streptophyta</taxon>
        <taxon>Embryophyta</taxon>
        <taxon>Tracheophyta</taxon>
        <taxon>Spermatophyta</taxon>
        <taxon>Magnoliopsida</taxon>
        <taxon>Liliopsida</taxon>
        <taxon>Poales</taxon>
        <taxon>Poaceae</taxon>
        <taxon>PACMAD clade</taxon>
        <taxon>Panicoideae</taxon>
        <taxon>Panicodae</taxon>
        <taxon>Paniceae</taxon>
        <taxon>Cenchrinae</taxon>
        <taxon>Setaria</taxon>
    </lineage>
</organism>
<evidence type="ECO:0000256" key="1">
    <source>
        <dbReference type="SAM" id="Phobius"/>
    </source>
</evidence>
<name>A0A4U6UXT8_SETVI</name>
<accession>A0A4U6UXT8</accession>
<evidence type="ECO:0008006" key="4">
    <source>
        <dbReference type="Google" id="ProtNLM"/>
    </source>
</evidence>
<dbReference type="Gramene" id="TKW21480">
    <property type="protein sequence ID" value="TKW21480"/>
    <property type="gene ID" value="SEVIR_4G121601v2"/>
</dbReference>
<dbReference type="AlphaFoldDB" id="A0A4U6UXT8"/>
<keyword evidence="1" id="KW-1133">Transmembrane helix</keyword>
<keyword evidence="1" id="KW-0812">Transmembrane</keyword>
<reference evidence="2" key="1">
    <citation type="submission" date="2019-03" db="EMBL/GenBank/DDBJ databases">
        <title>WGS assembly of Setaria viridis.</title>
        <authorList>
            <person name="Huang P."/>
            <person name="Jenkins J."/>
            <person name="Grimwood J."/>
            <person name="Barry K."/>
            <person name="Healey A."/>
            <person name="Mamidi S."/>
            <person name="Sreedasyam A."/>
            <person name="Shu S."/>
            <person name="Feldman M."/>
            <person name="Wu J."/>
            <person name="Yu Y."/>
            <person name="Chen C."/>
            <person name="Johnson J."/>
            <person name="Rokhsar D."/>
            <person name="Baxter I."/>
            <person name="Schmutz J."/>
            <person name="Brutnell T."/>
            <person name="Kellogg E."/>
        </authorList>
    </citation>
    <scope>NUCLEOTIDE SEQUENCE [LARGE SCALE GENOMIC DNA]</scope>
</reference>
<evidence type="ECO:0000313" key="2">
    <source>
        <dbReference type="EMBL" id="TKW21480.1"/>
    </source>
</evidence>
<gene>
    <name evidence="2" type="ORF">SEVIR_4G121601v2</name>
</gene>
<dbReference type="EMBL" id="CM016555">
    <property type="protein sequence ID" value="TKW21480.1"/>
    <property type="molecule type" value="Genomic_DNA"/>
</dbReference>
<dbReference type="Proteomes" id="UP000298652">
    <property type="component" value="Chromosome 4"/>
</dbReference>
<protein>
    <recommendedName>
        <fullName evidence="4">Transmembrane protein</fullName>
    </recommendedName>
</protein>
<keyword evidence="3" id="KW-1185">Reference proteome</keyword>
<sequence>MEFLSSSSTPWCGGLHESDVGSVVFPNSGEFFRRHCSSLAEGEHTILFASSISFHFAVHARDRASFPAFPSSSLFLLFLATGTVTVLLFLLFLFVRTPLCAITGRAPGS</sequence>
<proteinExistence type="predicted"/>
<evidence type="ECO:0000313" key="3">
    <source>
        <dbReference type="Proteomes" id="UP000298652"/>
    </source>
</evidence>
<feature type="transmembrane region" description="Helical" evidence="1">
    <location>
        <begin position="74"/>
        <end position="95"/>
    </location>
</feature>
<keyword evidence="1" id="KW-0472">Membrane</keyword>